<dbReference type="SUPFAM" id="SSF55729">
    <property type="entry name" value="Acyl-CoA N-acyltransferases (Nat)"/>
    <property type="match status" value="1"/>
</dbReference>
<dbReference type="EMBL" id="QHLQ01000006">
    <property type="protein sequence ID" value="NIZ61068.1"/>
    <property type="molecule type" value="Genomic_DNA"/>
</dbReference>
<keyword evidence="1" id="KW-0808">Transferase</keyword>
<dbReference type="Proteomes" id="UP001429564">
    <property type="component" value="Unassembled WGS sequence"/>
</dbReference>
<comment type="caution">
    <text evidence="4">The sequence shown here is derived from an EMBL/GenBank/DDBJ whole genome shotgun (WGS) entry which is preliminary data.</text>
</comment>
<keyword evidence="5" id="KW-1185">Reference proteome</keyword>
<feature type="domain" description="N-acetyltransferase" evidence="3">
    <location>
        <begin position="2"/>
        <end position="156"/>
    </location>
</feature>
<proteinExistence type="predicted"/>
<organism evidence="4 5">
    <name type="scientific">Parasedimentitalea denitrificans</name>
    <dbReference type="NCBI Taxonomy" id="2211118"/>
    <lineage>
        <taxon>Bacteria</taxon>
        <taxon>Pseudomonadati</taxon>
        <taxon>Pseudomonadota</taxon>
        <taxon>Alphaproteobacteria</taxon>
        <taxon>Rhodobacterales</taxon>
        <taxon>Paracoccaceae</taxon>
        <taxon>Parasedimentitalea</taxon>
    </lineage>
</organism>
<keyword evidence="2" id="KW-0012">Acyltransferase</keyword>
<sequence length="156" mass="17161">MIRLRRMQDSEFQDYLAYFIPDYAAEISSNYDVELEVAHERAVQEVEADLGQGVDSPGQDLFCIVNNEASVVGYFWCKPGAGSEPVFISDFCILPPCRGKGYAKLALAALEAEYAGAGHSDIRLRVAADNDRAHHLYLAAGFHVTGVNMRKSISAE</sequence>
<dbReference type="InterPro" id="IPR016181">
    <property type="entry name" value="Acyl_CoA_acyltransferase"/>
</dbReference>
<dbReference type="Gene3D" id="3.40.630.30">
    <property type="match status" value="1"/>
</dbReference>
<evidence type="ECO:0000256" key="1">
    <source>
        <dbReference type="ARBA" id="ARBA00022679"/>
    </source>
</evidence>
<gene>
    <name evidence="4" type="ORF">DL239_08775</name>
</gene>
<evidence type="ECO:0000259" key="3">
    <source>
        <dbReference type="PROSITE" id="PS51186"/>
    </source>
</evidence>
<name>A0ABX0W719_9RHOB</name>
<accession>A0ABX0W719</accession>
<dbReference type="RefSeq" id="WP_167683643.1">
    <property type="nucleotide sequence ID" value="NZ_QHLQ01000006.1"/>
</dbReference>
<dbReference type="PANTHER" id="PTHR43420">
    <property type="entry name" value="ACETYLTRANSFERASE"/>
    <property type="match status" value="1"/>
</dbReference>
<dbReference type="InterPro" id="IPR050680">
    <property type="entry name" value="YpeA/RimI_acetyltransf"/>
</dbReference>
<evidence type="ECO:0000313" key="5">
    <source>
        <dbReference type="Proteomes" id="UP001429564"/>
    </source>
</evidence>
<dbReference type="InterPro" id="IPR000182">
    <property type="entry name" value="GNAT_dom"/>
</dbReference>
<evidence type="ECO:0000313" key="4">
    <source>
        <dbReference type="EMBL" id="NIZ61068.1"/>
    </source>
</evidence>
<evidence type="ECO:0000256" key="2">
    <source>
        <dbReference type="ARBA" id="ARBA00023315"/>
    </source>
</evidence>
<dbReference type="PANTHER" id="PTHR43420:SF12">
    <property type="entry name" value="N-ACETYLTRANSFERASE DOMAIN-CONTAINING PROTEIN"/>
    <property type="match status" value="1"/>
</dbReference>
<dbReference type="PROSITE" id="PS51186">
    <property type="entry name" value="GNAT"/>
    <property type="match status" value="1"/>
</dbReference>
<dbReference type="Pfam" id="PF00583">
    <property type="entry name" value="Acetyltransf_1"/>
    <property type="match status" value="1"/>
</dbReference>
<protein>
    <submittedName>
        <fullName evidence="4">GNAT family N-acetyltransferase</fullName>
    </submittedName>
</protein>
<reference evidence="4 5" key="1">
    <citation type="submission" date="2018-05" db="EMBL/GenBank/DDBJ databases">
        <authorList>
            <person name="Zhang Y.-J."/>
        </authorList>
    </citation>
    <scope>NUCLEOTIDE SEQUENCE [LARGE SCALE GENOMIC DNA]</scope>
    <source>
        <strain evidence="4 5">CY04</strain>
    </source>
</reference>